<evidence type="ECO:0000256" key="1">
    <source>
        <dbReference type="SAM" id="SignalP"/>
    </source>
</evidence>
<gene>
    <name evidence="2" type="ORF">E6K79_02465</name>
</gene>
<name>A0A538TRH3_UNCEI</name>
<evidence type="ECO:0000313" key="3">
    <source>
        <dbReference type="Proteomes" id="UP000317691"/>
    </source>
</evidence>
<comment type="caution">
    <text evidence="2">The sequence shown here is derived from an EMBL/GenBank/DDBJ whole genome shotgun (WGS) entry which is preliminary data.</text>
</comment>
<dbReference type="Proteomes" id="UP000317691">
    <property type="component" value="Unassembled WGS sequence"/>
</dbReference>
<evidence type="ECO:0000313" key="2">
    <source>
        <dbReference type="EMBL" id="TMQ66236.1"/>
    </source>
</evidence>
<reference evidence="2 3" key="1">
    <citation type="journal article" date="2019" name="Nat. Microbiol.">
        <title>Mediterranean grassland soil C-N compound turnover is dependent on rainfall and depth, and is mediated by genomically divergent microorganisms.</title>
        <authorList>
            <person name="Diamond S."/>
            <person name="Andeer P.F."/>
            <person name="Li Z."/>
            <person name="Crits-Christoph A."/>
            <person name="Burstein D."/>
            <person name="Anantharaman K."/>
            <person name="Lane K.R."/>
            <person name="Thomas B.C."/>
            <person name="Pan C."/>
            <person name="Northen T.R."/>
            <person name="Banfield J.F."/>
        </authorList>
    </citation>
    <scope>NUCLEOTIDE SEQUENCE [LARGE SCALE GENOMIC DNA]</scope>
    <source>
        <strain evidence="2">WS_9</strain>
    </source>
</reference>
<organism evidence="2 3">
    <name type="scientific">Eiseniibacteriota bacterium</name>
    <dbReference type="NCBI Taxonomy" id="2212470"/>
    <lineage>
        <taxon>Bacteria</taxon>
        <taxon>Candidatus Eiseniibacteriota</taxon>
    </lineage>
</organism>
<evidence type="ECO:0008006" key="4">
    <source>
        <dbReference type="Google" id="ProtNLM"/>
    </source>
</evidence>
<proteinExistence type="predicted"/>
<sequence length="113" mass="11592">MKITVLVVSIFMFGLIAAGCTEQTIPIRDLKANSGGYDGKTVQVAGTVKSAAGALGYGVYQVDDGTGAIMVVTESGGAPAQGAKIGVQGVFHSAYTIGTDVLAVIVEKERRTR</sequence>
<feature type="signal peptide" evidence="1">
    <location>
        <begin position="1"/>
        <end position="17"/>
    </location>
</feature>
<dbReference type="EMBL" id="VBOZ01000009">
    <property type="protein sequence ID" value="TMQ66236.1"/>
    <property type="molecule type" value="Genomic_DNA"/>
</dbReference>
<dbReference type="PROSITE" id="PS51257">
    <property type="entry name" value="PROKAR_LIPOPROTEIN"/>
    <property type="match status" value="1"/>
</dbReference>
<protein>
    <recommendedName>
        <fullName evidence="4">DNA-binding protein</fullName>
    </recommendedName>
</protein>
<keyword evidence="1" id="KW-0732">Signal</keyword>
<dbReference type="AlphaFoldDB" id="A0A538TRH3"/>
<feature type="chain" id="PRO_5021813475" description="DNA-binding protein" evidence="1">
    <location>
        <begin position="18"/>
        <end position="113"/>
    </location>
</feature>
<accession>A0A538TRH3</accession>